<evidence type="ECO:0000313" key="1">
    <source>
        <dbReference type="EMBL" id="JAD69122.1"/>
    </source>
</evidence>
<protein>
    <submittedName>
        <fullName evidence="1">Uncharacterized protein</fullName>
    </submittedName>
</protein>
<dbReference type="AlphaFoldDB" id="A0A0A9CCC4"/>
<reference evidence="1" key="2">
    <citation type="journal article" date="2015" name="Data Brief">
        <title>Shoot transcriptome of the giant reed, Arundo donax.</title>
        <authorList>
            <person name="Barrero R.A."/>
            <person name="Guerrero F.D."/>
            <person name="Moolhuijzen P."/>
            <person name="Goolsby J.A."/>
            <person name="Tidwell J."/>
            <person name="Bellgard S.E."/>
            <person name="Bellgard M.I."/>
        </authorList>
    </citation>
    <scope>NUCLEOTIDE SEQUENCE</scope>
    <source>
        <tissue evidence="1">Shoot tissue taken approximately 20 cm above the soil surface</tissue>
    </source>
</reference>
<reference evidence="1" key="1">
    <citation type="submission" date="2014-09" db="EMBL/GenBank/DDBJ databases">
        <authorList>
            <person name="Magalhaes I.L.F."/>
            <person name="Oliveira U."/>
            <person name="Santos F.R."/>
            <person name="Vidigal T.H.D.A."/>
            <person name="Brescovit A.D."/>
            <person name="Santos A.J."/>
        </authorList>
    </citation>
    <scope>NUCLEOTIDE SEQUENCE</scope>
    <source>
        <tissue evidence="1">Shoot tissue taken approximately 20 cm above the soil surface</tissue>
    </source>
</reference>
<sequence>MNHMLGVDTATEHLPVLAVQVTATEHLPVLAVEVTELADGVFVGVS</sequence>
<name>A0A0A9CCC4_ARUDO</name>
<accession>A0A0A9CCC4</accession>
<dbReference type="EMBL" id="GBRH01228773">
    <property type="protein sequence ID" value="JAD69122.1"/>
    <property type="molecule type" value="Transcribed_RNA"/>
</dbReference>
<proteinExistence type="predicted"/>
<organism evidence="1">
    <name type="scientific">Arundo donax</name>
    <name type="common">Giant reed</name>
    <name type="synonym">Donax arundinaceus</name>
    <dbReference type="NCBI Taxonomy" id="35708"/>
    <lineage>
        <taxon>Eukaryota</taxon>
        <taxon>Viridiplantae</taxon>
        <taxon>Streptophyta</taxon>
        <taxon>Embryophyta</taxon>
        <taxon>Tracheophyta</taxon>
        <taxon>Spermatophyta</taxon>
        <taxon>Magnoliopsida</taxon>
        <taxon>Liliopsida</taxon>
        <taxon>Poales</taxon>
        <taxon>Poaceae</taxon>
        <taxon>PACMAD clade</taxon>
        <taxon>Arundinoideae</taxon>
        <taxon>Arundineae</taxon>
        <taxon>Arundo</taxon>
    </lineage>
</organism>